<accession>A0AAE8ZXF4</accession>
<sequence length="78" mass="8515">MTSSSPAAMPKNVGFSGRDLFFLPPHPQEEGSGGAEHPHPPPPPIIPNSPGQAATMETRQRRMRMVVQKMVVQKILMV</sequence>
<gene>
    <name evidence="2" type="ORF">L3Y34_006873</name>
</gene>
<dbReference type="AlphaFoldDB" id="A0AAE8ZXF4"/>
<dbReference type="Proteomes" id="UP000827892">
    <property type="component" value="Chromosome V"/>
</dbReference>
<name>A0AAE8ZXF4_CAEBR</name>
<evidence type="ECO:0000256" key="1">
    <source>
        <dbReference type="SAM" id="MobiDB-lite"/>
    </source>
</evidence>
<organism evidence="2 3">
    <name type="scientific">Caenorhabditis briggsae</name>
    <dbReference type="NCBI Taxonomy" id="6238"/>
    <lineage>
        <taxon>Eukaryota</taxon>
        <taxon>Metazoa</taxon>
        <taxon>Ecdysozoa</taxon>
        <taxon>Nematoda</taxon>
        <taxon>Chromadorea</taxon>
        <taxon>Rhabditida</taxon>
        <taxon>Rhabditina</taxon>
        <taxon>Rhabditomorpha</taxon>
        <taxon>Rhabditoidea</taxon>
        <taxon>Rhabditidae</taxon>
        <taxon>Peloderinae</taxon>
        <taxon>Caenorhabditis</taxon>
    </lineage>
</organism>
<reference evidence="2 3" key="1">
    <citation type="submission" date="2022-02" db="EMBL/GenBank/DDBJ databases">
        <title>Chromosome-level reference genomes for two strains of Caenorhabditis briggsae: an improved platform for comparative genomics.</title>
        <authorList>
            <person name="Stevens L."/>
            <person name="Andersen E.C."/>
        </authorList>
    </citation>
    <scope>NUCLEOTIDE SEQUENCE [LARGE SCALE GENOMIC DNA]</scope>
    <source>
        <strain evidence="2">QX1410_ONT</strain>
        <tissue evidence="2">Whole-organism</tissue>
    </source>
</reference>
<evidence type="ECO:0000313" key="2">
    <source>
        <dbReference type="EMBL" id="ULT87361.1"/>
    </source>
</evidence>
<dbReference type="EMBL" id="CP090895">
    <property type="protein sequence ID" value="ULT87361.1"/>
    <property type="molecule type" value="Genomic_DNA"/>
</dbReference>
<evidence type="ECO:0000313" key="3">
    <source>
        <dbReference type="Proteomes" id="UP000827892"/>
    </source>
</evidence>
<protein>
    <submittedName>
        <fullName evidence="2">Uncharacterized protein</fullName>
    </submittedName>
</protein>
<proteinExistence type="predicted"/>
<feature type="region of interest" description="Disordered" evidence="1">
    <location>
        <begin position="1"/>
        <end position="59"/>
    </location>
</feature>